<keyword evidence="13" id="KW-1185">Reference proteome</keyword>
<evidence type="ECO:0000313" key="13">
    <source>
        <dbReference type="Proteomes" id="UP000481861"/>
    </source>
</evidence>
<keyword evidence="5" id="KW-0999">Mitochondrion inner membrane</keyword>
<sequence length="406" mass="44599">MATDTDTEAPAPPPSPTPASKQHAPPAASRSSRDIAAQAQRLDSPLARLALRWGALPNTTVNALCGASAGIASGIVTCPLDVIKTRLQAQGSFRPRNSARPSHAVYNGLVGTARVIWTEDGFRGMYRGLGPMLLGYIPTWAVYMSVYDFSKDVFNTQFDNKWLSRISASVAAGACSTLATNPIWVVKTRLMSQVSARASEELRPPWHYKGTLDAIRKIYTHEGIGAFYSGLAPALLGLSHVAIQFPLYEYFKMRFIGLEMGQSAAQHGEVHWVGILGATILSKICATSATYPHEVLRTRLQTQQRTLPHHSHDQISFRGGHHGYVNQTRPPGTSSSDGMLNLPRYRGILKTFTTILQEEGWRAFYNGMGTNMVRAVPAAVTTMLTYESLRSMHQKMKIEASQIERE</sequence>
<evidence type="ECO:0000256" key="4">
    <source>
        <dbReference type="ARBA" id="ARBA00022737"/>
    </source>
</evidence>
<dbReference type="SUPFAM" id="SSF103506">
    <property type="entry name" value="Mitochondrial carrier"/>
    <property type="match status" value="1"/>
</dbReference>
<reference evidence="12 13" key="1">
    <citation type="submission" date="2020-01" db="EMBL/GenBank/DDBJ databases">
        <authorList>
            <consortium name="DOE Joint Genome Institute"/>
            <person name="Haridas S."/>
            <person name="Albert R."/>
            <person name="Binder M."/>
            <person name="Bloem J."/>
            <person name="Labutti K."/>
            <person name="Salamov A."/>
            <person name="Andreopoulos B."/>
            <person name="Baker S.E."/>
            <person name="Barry K."/>
            <person name="Bills G."/>
            <person name="Bluhm B.H."/>
            <person name="Cannon C."/>
            <person name="Castanera R."/>
            <person name="Culley D.E."/>
            <person name="Daum C."/>
            <person name="Ezra D."/>
            <person name="Gonzalez J.B."/>
            <person name="Henrissat B."/>
            <person name="Kuo A."/>
            <person name="Liang C."/>
            <person name="Lipzen A."/>
            <person name="Lutzoni F."/>
            <person name="Magnuson J."/>
            <person name="Mondo S."/>
            <person name="Nolan M."/>
            <person name="Ohm R."/>
            <person name="Pangilinan J."/>
            <person name="Park H.-J.H."/>
            <person name="Ramirez L."/>
            <person name="Alfaro M."/>
            <person name="Sun H."/>
            <person name="Tritt A."/>
            <person name="Yoshinaga Y."/>
            <person name="Zwiers L.-H.L."/>
            <person name="Turgeon B.G."/>
            <person name="Goodwin S.B."/>
            <person name="Spatafora J.W."/>
            <person name="Crous P.W."/>
            <person name="Grigoriev I.V."/>
        </authorList>
    </citation>
    <scope>NUCLEOTIDE SEQUENCE [LARGE SCALE GENOMIC DNA]</scope>
    <source>
        <strain evidence="12 13">CBS 611.86</strain>
    </source>
</reference>
<comment type="subcellular location">
    <subcellularLocation>
        <location evidence="1">Mitochondrion inner membrane</location>
        <topology evidence="1">Multi-pass membrane protein</topology>
    </subcellularLocation>
</comment>
<evidence type="ECO:0000256" key="2">
    <source>
        <dbReference type="ARBA" id="ARBA00022448"/>
    </source>
</evidence>
<evidence type="ECO:0000313" key="12">
    <source>
        <dbReference type="EMBL" id="KAF2872560.1"/>
    </source>
</evidence>
<keyword evidence="4" id="KW-0677">Repeat</keyword>
<keyword evidence="7" id="KW-0496">Mitochondrion</keyword>
<protein>
    <submittedName>
        <fullName evidence="12">Mitochondrial folate transporter-like protein/carrier</fullName>
    </submittedName>
</protein>
<evidence type="ECO:0000256" key="10">
    <source>
        <dbReference type="RuleBase" id="RU000488"/>
    </source>
</evidence>
<organism evidence="12 13">
    <name type="scientific">Massariosphaeria phaeospora</name>
    <dbReference type="NCBI Taxonomy" id="100035"/>
    <lineage>
        <taxon>Eukaryota</taxon>
        <taxon>Fungi</taxon>
        <taxon>Dikarya</taxon>
        <taxon>Ascomycota</taxon>
        <taxon>Pezizomycotina</taxon>
        <taxon>Dothideomycetes</taxon>
        <taxon>Pleosporomycetidae</taxon>
        <taxon>Pleosporales</taxon>
        <taxon>Pleosporales incertae sedis</taxon>
        <taxon>Massariosphaeria</taxon>
    </lineage>
</organism>
<dbReference type="GO" id="GO:0015218">
    <property type="term" value="F:pyrimidine nucleotide transmembrane transporter activity"/>
    <property type="evidence" value="ECO:0007669"/>
    <property type="project" value="InterPro"/>
</dbReference>
<comment type="caution">
    <text evidence="12">The sequence shown here is derived from an EMBL/GenBank/DDBJ whole genome shotgun (WGS) entry which is preliminary data.</text>
</comment>
<evidence type="ECO:0000256" key="6">
    <source>
        <dbReference type="ARBA" id="ARBA00022989"/>
    </source>
</evidence>
<evidence type="ECO:0000256" key="1">
    <source>
        <dbReference type="ARBA" id="ARBA00004448"/>
    </source>
</evidence>
<keyword evidence="8 9" id="KW-0472">Membrane</keyword>
<comment type="similarity">
    <text evidence="10">Belongs to the mitochondrial carrier (TC 2.A.29) family.</text>
</comment>
<evidence type="ECO:0000256" key="8">
    <source>
        <dbReference type="ARBA" id="ARBA00023136"/>
    </source>
</evidence>
<keyword evidence="2 10" id="KW-0813">Transport</keyword>
<dbReference type="AlphaFoldDB" id="A0A7C8M787"/>
<gene>
    <name evidence="12" type="ORF">BDV95DRAFT_491931</name>
</gene>
<keyword evidence="6" id="KW-1133">Transmembrane helix</keyword>
<feature type="region of interest" description="Disordered" evidence="11">
    <location>
        <begin position="1"/>
        <end position="37"/>
    </location>
</feature>
<name>A0A7C8M787_9PLEO</name>
<feature type="repeat" description="Solcar" evidence="9">
    <location>
        <begin position="160"/>
        <end position="254"/>
    </location>
</feature>
<dbReference type="GO" id="GO:1990519">
    <property type="term" value="P:pyrimidine nucleotide import into mitochondrion"/>
    <property type="evidence" value="ECO:0007669"/>
    <property type="project" value="TreeGrafter"/>
</dbReference>
<dbReference type="Pfam" id="PF00153">
    <property type="entry name" value="Mito_carr"/>
    <property type="match status" value="3"/>
</dbReference>
<evidence type="ECO:0000256" key="3">
    <source>
        <dbReference type="ARBA" id="ARBA00022692"/>
    </source>
</evidence>
<dbReference type="InterPro" id="IPR023395">
    <property type="entry name" value="MCP_dom_sf"/>
</dbReference>
<dbReference type="PANTHER" id="PTHR45829:SF1">
    <property type="entry name" value="CARRIER PROTEIN, PUTATIVE (AFU_ORTHOLOGUE AFUA_4G06780)-RELATED"/>
    <property type="match status" value="1"/>
</dbReference>
<evidence type="ECO:0000256" key="9">
    <source>
        <dbReference type="PROSITE-ProRule" id="PRU00282"/>
    </source>
</evidence>
<dbReference type="OrthoDB" id="10266426at2759"/>
<dbReference type="PROSITE" id="PS50920">
    <property type="entry name" value="SOLCAR"/>
    <property type="match status" value="3"/>
</dbReference>
<dbReference type="InterPro" id="IPR018108">
    <property type="entry name" value="MCP_transmembrane"/>
</dbReference>
<dbReference type="PANTHER" id="PTHR45829">
    <property type="entry name" value="MITOCHONDRIAL CARRIER PROTEIN RIM2"/>
    <property type="match status" value="1"/>
</dbReference>
<dbReference type="EMBL" id="JAADJZ010000009">
    <property type="protein sequence ID" value="KAF2872560.1"/>
    <property type="molecule type" value="Genomic_DNA"/>
</dbReference>
<dbReference type="Gene3D" id="1.50.40.10">
    <property type="entry name" value="Mitochondrial carrier domain"/>
    <property type="match status" value="1"/>
</dbReference>
<evidence type="ECO:0000256" key="11">
    <source>
        <dbReference type="SAM" id="MobiDB-lite"/>
    </source>
</evidence>
<feature type="repeat" description="Solcar" evidence="9">
    <location>
        <begin position="270"/>
        <end position="392"/>
    </location>
</feature>
<keyword evidence="3 9" id="KW-0812">Transmembrane</keyword>
<dbReference type="InterPro" id="IPR049562">
    <property type="entry name" value="SLC25A33/36-like"/>
</dbReference>
<feature type="repeat" description="Solcar" evidence="9">
    <location>
        <begin position="57"/>
        <end position="153"/>
    </location>
</feature>
<evidence type="ECO:0000256" key="7">
    <source>
        <dbReference type="ARBA" id="ARBA00023128"/>
    </source>
</evidence>
<evidence type="ECO:0000256" key="5">
    <source>
        <dbReference type="ARBA" id="ARBA00022792"/>
    </source>
</evidence>
<dbReference type="Proteomes" id="UP000481861">
    <property type="component" value="Unassembled WGS sequence"/>
</dbReference>
<dbReference type="GO" id="GO:0005743">
    <property type="term" value="C:mitochondrial inner membrane"/>
    <property type="evidence" value="ECO:0007669"/>
    <property type="project" value="UniProtKB-SubCell"/>
</dbReference>
<proteinExistence type="inferred from homology"/>
<accession>A0A7C8M787</accession>